<feature type="compositionally biased region" description="Low complexity" evidence="1">
    <location>
        <begin position="42"/>
        <end position="72"/>
    </location>
</feature>
<dbReference type="Proteomes" id="UP001151760">
    <property type="component" value="Unassembled WGS sequence"/>
</dbReference>
<reference evidence="3" key="2">
    <citation type="submission" date="2022-01" db="EMBL/GenBank/DDBJ databases">
        <authorList>
            <person name="Yamashiro T."/>
            <person name="Shiraishi A."/>
            <person name="Satake H."/>
            <person name="Nakayama K."/>
        </authorList>
    </citation>
    <scope>NUCLEOTIDE SEQUENCE</scope>
</reference>
<evidence type="ECO:0000259" key="2">
    <source>
        <dbReference type="Pfam" id="PF07727"/>
    </source>
</evidence>
<gene>
    <name evidence="3" type="ORF">Tco_1055978</name>
</gene>
<sequence length="655" mass="74342">MNPHPSMEPTYFKANTHLPISHHFTYSIPQPNHFTTTNTFYPSSSSPIHTQPSTPTTTSTNNNHNTSDTTPNGSHYHQPLHSPSTTPQPSSNHPSPTTTESTTPHSPISTPTEPTPSPKPIPPPPPPRKSHITKQTPTKLKDFHHYKPSFVNFTISKHHTSHFLNYNNIHRGFTLYFINSLHKETKPTSFTQASKHPKWIEAMDNEIFALESNHTWILTTLPPNKHLIGSKWVYRIKYNANGYVDKYKARTIIVVSSINNWPVQQLDINNAFLHGDLNEEVYMQVPSGYKKSLPPNTVCKLKKSLYGLKQANRQWHIKLTTFLLSLGFNTSHADTSLFTYHKGSDSLILLIYVDDILLTGNNSTLIQDIKDKLHQAFSIKDLGALHYYLGIEFLKNTNGIVMTQRKYALDLIEYANLQNEKPAKTPLDLRIKLTYTEGEPLQDPSYYRTLVGKLIYLTISRPDLAFVAHLLSQFTQNPHTSHLQALHRVIRYIKLSPGQGLFLPRHNPAIPHAYCDSDWANCPNSRRSITGFGIFLGNTLISWHSKKQPVVSRSSTEAEYRALADYSCEITWLISQLKDLSIFVTTPFRILCDNISTIALASNPVQHARTKHIELDCHFMRDKIKAGQIQVSYVLTMAQAADIFTKALTTYPKKT</sequence>
<protein>
    <submittedName>
        <fullName evidence="3">RmlC-like cupins superfamily protein</fullName>
    </submittedName>
</protein>
<dbReference type="EMBL" id="BQNB010019098">
    <property type="protein sequence ID" value="GJT81636.1"/>
    <property type="molecule type" value="Genomic_DNA"/>
</dbReference>
<comment type="caution">
    <text evidence="3">The sequence shown here is derived from an EMBL/GenBank/DDBJ whole genome shotgun (WGS) entry which is preliminary data.</text>
</comment>
<dbReference type="PANTHER" id="PTHR11439">
    <property type="entry name" value="GAG-POL-RELATED RETROTRANSPOSON"/>
    <property type="match status" value="1"/>
</dbReference>
<feature type="compositionally biased region" description="Low complexity" evidence="1">
    <location>
        <begin position="82"/>
        <end position="112"/>
    </location>
</feature>
<keyword evidence="4" id="KW-1185">Reference proteome</keyword>
<feature type="compositionally biased region" description="Pro residues" evidence="1">
    <location>
        <begin position="113"/>
        <end position="127"/>
    </location>
</feature>
<organism evidence="3 4">
    <name type="scientific">Tanacetum coccineum</name>
    <dbReference type="NCBI Taxonomy" id="301880"/>
    <lineage>
        <taxon>Eukaryota</taxon>
        <taxon>Viridiplantae</taxon>
        <taxon>Streptophyta</taxon>
        <taxon>Embryophyta</taxon>
        <taxon>Tracheophyta</taxon>
        <taxon>Spermatophyta</taxon>
        <taxon>Magnoliopsida</taxon>
        <taxon>eudicotyledons</taxon>
        <taxon>Gunneridae</taxon>
        <taxon>Pentapetalae</taxon>
        <taxon>asterids</taxon>
        <taxon>campanulids</taxon>
        <taxon>Asterales</taxon>
        <taxon>Asteraceae</taxon>
        <taxon>Asteroideae</taxon>
        <taxon>Anthemideae</taxon>
        <taxon>Anthemidinae</taxon>
        <taxon>Tanacetum</taxon>
    </lineage>
</organism>
<dbReference type="InterPro" id="IPR043502">
    <property type="entry name" value="DNA/RNA_pol_sf"/>
</dbReference>
<reference evidence="3" key="1">
    <citation type="journal article" date="2022" name="Int. J. Mol. Sci.">
        <title>Draft Genome of Tanacetum Coccineum: Genomic Comparison of Closely Related Tanacetum-Family Plants.</title>
        <authorList>
            <person name="Yamashiro T."/>
            <person name="Shiraishi A."/>
            <person name="Nakayama K."/>
            <person name="Satake H."/>
        </authorList>
    </citation>
    <scope>NUCLEOTIDE SEQUENCE</scope>
</reference>
<dbReference type="InterPro" id="IPR013103">
    <property type="entry name" value="RVT_2"/>
</dbReference>
<dbReference type="SUPFAM" id="SSF56672">
    <property type="entry name" value="DNA/RNA polymerases"/>
    <property type="match status" value="1"/>
</dbReference>
<evidence type="ECO:0000256" key="1">
    <source>
        <dbReference type="SAM" id="MobiDB-lite"/>
    </source>
</evidence>
<dbReference type="PANTHER" id="PTHR11439:SF470">
    <property type="entry name" value="CYSTEINE-RICH RLK (RECEPTOR-LIKE PROTEIN KINASE) 8"/>
    <property type="match status" value="1"/>
</dbReference>
<feature type="region of interest" description="Disordered" evidence="1">
    <location>
        <begin position="37"/>
        <end position="137"/>
    </location>
</feature>
<proteinExistence type="predicted"/>
<evidence type="ECO:0000313" key="3">
    <source>
        <dbReference type="EMBL" id="GJT81636.1"/>
    </source>
</evidence>
<name>A0ABQ5H199_9ASTR</name>
<dbReference type="CDD" id="cd09272">
    <property type="entry name" value="RNase_HI_RT_Ty1"/>
    <property type="match status" value="1"/>
</dbReference>
<dbReference type="Pfam" id="PF07727">
    <property type="entry name" value="RVT_2"/>
    <property type="match status" value="1"/>
</dbReference>
<evidence type="ECO:0000313" key="4">
    <source>
        <dbReference type="Proteomes" id="UP001151760"/>
    </source>
</evidence>
<accession>A0ABQ5H199</accession>
<feature type="domain" description="Reverse transcriptase Ty1/copia-type" evidence="2">
    <location>
        <begin position="252"/>
        <end position="427"/>
    </location>
</feature>